<evidence type="ECO:0000313" key="17">
    <source>
        <dbReference type="EMBL" id="OWK12975.1"/>
    </source>
</evidence>
<keyword evidence="5" id="KW-0808">Transferase</keyword>
<feature type="region of interest" description="Disordered" evidence="15">
    <location>
        <begin position="932"/>
        <end position="1024"/>
    </location>
</feature>
<dbReference type="GO" id="GO:0004709">
    <property type="term" value="F:MAP kinase kinase kinase activity"/>
    <property type="evidence" value="ECO:0007669"/>
    <property type="project" value="UniProtKB-EC"/>
</dbReference>
<feature type="domain" description="Protein kinase" evidence="16">
    <location>
        <begin position="676"/>
        <end position="934"/>
    </location>
</feature>
<keyword evidence="4" id="KW-0723">Serine/threonine-protein kinase</keyword>
<dbReference type="SUPFAM" id="SSF56112">
    <property type="entry name" value="Protein kinase-like (PK-like)"/>
    <property type="match status" value="1"/>
</dbReference>
<dbReference type="EC" id="2.7.11.25" evidence="3"/>
<dbReference type="InterPro" id="IPR046872">
    <property type="entry name" value="DRHyd-ASK"/>
</dbReference>
<feature type="binding site" evidence="14">
    <location>
        <position position="705"/>
    </location>
    <ligand>
        <name>ATP</name>
        <dbReference type="ChEBI" id="CHEBI:30616"/>
    </ligand>
</feature>
<evidence type="ECO:0000256" key="7">
    <source>
        <dbReference type="ARBA" id="ARBA00022741"/>
    </source>
</evidence>
<evidence type="ECO:0000256" key="15">
    <source>
        <dbReference type="SAM" id="MobiDB-lite"/>
    </source>
</evidence>
<dbReference type="PANTHER" id="PTHR11584:SF391">
    <property type="entry name" value="MITOGEN-ACTIVATED PROTEIN KINASE KINASE KINASE 6"/>
    <property type="match status" value="1"/>
</dbReference>
<protein>
    <recommendedName>
        <fullName evidence="3">mitogen-activated protein kinase kinase kinase</fullName>
        <ecNumber evidence="3">2.7.11.25</ecNumber>
    </recommendedName>
</protein>
<evidence type="ECO:0000259" key="16">
    <source>
        <dbReference type="PROSITE" id="PS50011"/>
    </source>
</evidence>
<dbReference type="OrthoDB" id="275301at2759"/>
<keyword evidence="11" id="KW-0175">Coiled coil</keyword>
<dbReference type="Gene3D" id="3.30.200.20">
    <property type="entry name" value="Phosphorylase Kinase, domain 1"/>
    <property type="match status" value="1"/>
</dbReference>
<dbReference type="SUPFAM" id="SSF47769">
    <property type="entry name" value="SAM/Pointed domain"/>
    <property type="match status" value="1"/>
</dbReference>
<name>A0A212D419_CEREH</name>
<evidence type="ECO:0000256" key="14">
    <source>
        <dbReference type="PROSITE-ProRule" id="PRU10141"/>
    </source>
</evidence>
<sequence length="1353" mass="148623">MAGPSPRSGALERAGSCWQDPLAEALSRGRPLAASPGRGCARSRPLSVVYVLTREPLPEVEPETGAEAEPLPLRCLREACAQLPGPRPRPQLRSLPFGTLALGDTAALDSFYNADVVVLEVSSSLAQPSLFYHLGVRESFSMTNNVLLCSQADLPDLQALREDIFQKNSDCIGSYTLIPYVVTATGRVLCGDAGLLRGLADGLLQAGVGTEALLTPLVGRLARLLEATPTDSCGYFRETIRQDIRRARERFSGQQLRQELARLQRRLDSVELLSPDIIMNLLLSYRDVQDYSAIIDLVETLQALPTCDVAEQHNVCFHYTFALNRPGDREKALAVLLPLVQVEGLVAPDLYCMCGRIYKDMFFSSGFQDAGHREQAYHWYRKAFDIEPSLHSGINAAVLLIADGQRFEDSEELRLIGDFGGLHLAFAKIHNHIHYNPGPSLPGMKLGCLLARKGCVEKMQYYWDVGFYLGAQILANDLTQVALAAEQLYKLNAPIWYLVSVMETFLLYQHFRPTLELPGEAPHGAHFWLHFLLQSCQPLKTACPQGDQCLVLVLEMNKVLLPARLEVQGTNPVSAVTLSLLEPKKQVKSPDVPSNWTFLVASISGVSVSKRDERCCFLYAPPPAQDVQLCFPSAGHCQWFCGLIQALVKSPDSGAPAEETEGVGEVLEFDYEFTESGERLVLGKGTYGVVYAGRDRHTRVRIAIKEIPERDSRFSQPLHEEIALHKRLRHKNIVRYLGSVSQGGYLKIFMEEVPGGSLSSLLRSVWGPLQDNESTISFYTRQILQGLSYLHDNHIVHRDIKGDNVLINTFSGLLKISDFGTSKRLAGITPCTETFTGTLQYMAPEIIDQGPRGYGKAADIWSLGCTVIEMATGRPPFHELGSPQAAMFQVGMYKVHPPMPSSLSAEAQAFLLRTFEPDPRLRASAQALLADPFLQPGKRSRSPGSPRQVLRSSEAPSASPAPSADSASQSQTFPRPQAPSQHPPSPPKRCLSYGDTSQLRVPEEPGADEPASPEESSGLSLLHQESRRRATLATVLEQELPALAESLRLEQEQVKHVLRRRQIRPHWMFVLDSLLSRAVRAALAVLAPGGRKGGAYLPACPWGEGVILGGVANTNRAGGGVATEAQPRLGAKEGDVAKWTSPRLTRPGRCPESRVFCRCWGPKWAFSSYLSSTPVGLAEAEKEAVPPKSEEANNTEESEPKQQETPAEQSPLLGEPEQGTPSLMVQLGLLRAETDRLRDVLAEKERECQALVQLALQRVNGEARTCALASDPPAALTVDQGLVQWLQELNVDSGTIQTLLNHSFTLHALLTCATRDDLIYTRIRGGMICRIWRAILAQRTRSTPVTPGPQEAE</sequence>
<comment type="similarity">
    <text evidence="2">Belongs to the protein kinase superfamily. STE Ser/Thr protein kinase family. MAP kinase kinase kinase subfamily.</text>
</comment>
<dbReference type="CDD" id="cd06624">
    <property type="entry name" value="STKc_ASK"/>
    <property type="match status" value="1"/>
</dbReference>
<comment type="catalytic activity">
    <reaction evidence="12">
        <text>L-threonyl-[protein] + ATP = O-phospho-L-threonyl-[protein] + ADP + H(+)</text>
        <dbReference type="Rhea" id="RHEA:46608"/>
        <dbReference type="Rhea" id="RHEA-COMP:11060"/>
        <dbReference type="Rhea" id="RHEA-COMP:11605"/>
        <dbReference type="ChEBI" id="CHEBI:15378"/>
        <dbReference type="ChEBI" id="CHEBI:30013"/>
        <dbReference type="ChEBI" id="CHEBI:30616"/>
        <dbReference type="ChEBI" id="CHEBI:61977"/>
        <dbReference type="ChEBI" id="CHEBI:456216"/>
        <dbReference type="EC" id="2.7.11.25"/>
    </reaction>
</comment>
<dbReference type="InterPro" id="IPR017441">
    <property type="entry name" value="Protein_kinase_ATP_BS"/>
</dbReference>
<dbReference type="InterPro" id="IPR046873">
    <property type="entry name" value="HisK-N-like"/>
</dbReference>
<comment type="caution">
    <text evidence="17">The sequence shown here is derived from an EMBL/GenBank/DDBJ whole genome shotgun (WGS) entry which is preliminary data.</text>
</comment>
<feature type="compositionally biased region" description="Basic and acidic residues" evidence="15">
    <location>
        <begin position="1180"/>
        <end position="1191"/>
    </location>
</feature>
<dbReference type="Proteomes" id="UP000242450">
    <property type="component" value="Chromosome 8"/>
</dbReference>
<keyword evidence="10" id="KW-0460">Magnesium</keyword>
<evidence type="ECO:0000256" key="10">
    <source>
        <dbReference type="ARBA" id="ARBA00022842"/>
    </source>
</evidence>
<keyword evidence="7 14" id="KW-0547">Nucleotide-binding</keyword>
<evidence type="ECO:0000256" key="5">
    <source>
        <dbReference type="ARBA" id="ARBA00022679"/>
    </source>
</evidence>
<reference evidence="17 18" key="1">
    <citation type="journal article" date="2018" name="Mol. Genet. Genomics">
        <title>The red deer Cervus elaphus genome CerEla1.0: sequencing, annotating, genes, and chromosomes.</title>
        <authorList>
            <person name="Bana N.A."/>
            <person name="Nyiri A."/>
            <person name="Nagy J."/>
            <person name="Frank K."/>
            <person name="Nagy T."/>
            <person name="Steger V."/>
            <person name="Schiller M."/>
            <person name="Lakatos P."/>
            <person name="Sugar L."/>
            <person name="Horn P."/>
            <person name="Barta E."/>
            <person name="Orosz L."/>
        </authorList>
    </citation>
    <scope>NUCLEOTIDE SEQUENCE [LARGE SCALE GENOMIC DNA]</scope>
    <source>
        <strain evidence="17">Hungarian</strain>
    </source>
</reference>
<feature type="compositionally biased region" description="Low complexity" evidence="15">
    <location>
        <begin position="952"/>
        <end position="980"/>
    </location>
</feature>
<evidence type="ECO:0000256" key="3">
    <source>
        <dbReference type="ARBA" id="ARBA00012406"/>
    </source>
</evidence>
<evidence type="ECO:0000256" key="8">
    <source>
        <dbReference type="ARBA" id="ARBA00022777"/>
    </source>
</evidence>
<dbReference type="SMART" id="SM00220">
    <property type="entry name" value="S_TKc"/>
    <property type="match status" value="1"/>
</dbReference>
<keyword evidence="9 14" id="KW-0067">ATP-binding</keyword>
<accession>A0A212D419</accession>
<evidence type="ECO:0000313" key="18">
    <source>
        <dbReference type="Proteomes" id="UP000242450"/>
    </source>
</evidence>
<keyword evidence="6" id="KW-0479">Metal-binding</keyword>
<evidence type="ECO:0000256" key="2">
    <source>
        <dbReference type="ARBA" id="ARBA00006529"/>
    </source>
</evidence>
<dbReference type="PROSITE" id="PS00107">
    <property type="entry name" value="PROTEIN_KINASE_ATP"/>
    <property type="match status" value="1"/>
</dbReference>
<evidence type="ECO:0000256" key="1">
    <source>
        <dbReference type="ARBA" id="ARBA00001946"/>
    </source>
</evidence>
<gene>
    <name evidence="17" type="ORF">Celaphus_00014843</name>
</gene>
<evidence type="ECO:0000256" key="4">
    <source>
        <dbReference type="ARBA" id="ARBA00022527"/>
    </source>
</evidence>
<organism evidence="17 18">
    <name type="scientific">Cervus elaphus hippelaphus</name>
    <name type="common">European red deer</name>
    <dbReference type="NCBI Taxonomy" id="46360"/>
    <lineage>
        <taxon>Eukaryota</taxon>
        <taxon>Metazoa</taxon>
        <taxon>Chordata</taxon>
        <taxon>Craniata</taxon>
        <taxon>Vertebrata</taxon>
        <taxon>Euteleostomi</taxon>
        <taxon>Mammalia</taxon>
        <taxon>Eutheria</taxon>
        <taxon>Laurasiatheria</taxon>
        <taxon>Artiodactyla</taxon>
        <taxon>Ruminantia</taxon>
        <taxon>Pecora</taxon>
        <taxon>Cervidae</taxon>
        <taxon>Cervinae</taxon>
        <taxon>Cervus</taxon>
    </lineage>
</organism>
<dbReference type="GO" id="GO:0046872">
    <property type="term" value="F:metal ion binding"/>
    <property type="evidence" value="ECO:0007669"/>
    <property type="project" value="UniProtKB-KW"/>
</dbReference>
<dbReference type="Pfam" id="PF00069">
    <property type="entry name" value="Pkinase"/>
    <property type="match status" value="1"/>
</dbReference>
<evidence type="ECO:0000256" key="13">
    <source>
        <dbReference type="ARBA" id="ARBA00048329"/>
    </source>
</evidence>
<dbReference type="GO" id="GO:0005524">
    <property type="term" value="F:ATP binding"/>
    <property type="evidence" value="ECO:0007669"/>
    <property type="project" value="UniProtKB-UniRule"/>
</dbReference>
<dbReference type="FunFam" id="3.30.200.20:FF:000067">
    <property type="entry name" value="Mitogen-activated protein kinase kinase kinase 5"/>
    <property type="match status" value="1"/>
</dbReference>
<dbReference type="Gene3D" id="1.10.510.10">
    <property type="entry name" value="Transferase(Phosphotransferase) domain 1"/>
    <property type="match status" value="1"/>
</dbReference>
<dbReference type="FunFam" id="1.10.510.10:FF:000054">
    <property type="entry name" value="Mitogen-activated protein kinase kinase kinase 5"/>
    <property type="match status" value="1"/>
</dbReference>
<feature type="region of interest" description="Disordered" evidence="15">
    <location>
        <begin position="1180"/>
        <end position="1219"/>
    </location>
</feature>
<dbReference type="PANTHER" id="PTHR11584">
    <property type="entry name" value="SERINE/THREONINE PROTEIN KINASE"/>
    <property type="match status" value="1"/>
</dbReference>
<evidence type="ECO:0000256" key="12">
    <source>
        <dbReference type="ARBA" id="ARBA00047559"/>
    </source>
</evidence>
<dbReference type="PROSITE" id="PS50011">
    <property type="entry name" value="PROTEIN_KINASE_DOM"/>
    <property type="match status" value="1"/>
</dbReference>
<dbReference type="Pfam" id="PF19039">
    <property type="entry name" value="ASK_PH"/>
    <property type="match status" value="1"/>
</dbReference>
<dbReference type="PROSITE" id="PS00108">
    <property type="entry name" value="PROTEIN_KINASE_ST"/>
    <property type="match status" value="1"/>
</dbReference>
<evidence type="ECO:0000256" key="11">
    <source>
        <dbReference type="ARBA" id="ARBA00023054"/>
    </source>
</evidence>
<dbReference type="InterPro" id="IPR008271">
    <property type="entry name" value="Ser/Thr_kinase_AS"/>
</dbReference>
<comment type="cofactor">
    <cofactor evidence="1">
        <name>Mg(2+)</name>
        <dbReference type="ChEBI" id="CHEBI:18420"/>
    </cofactor>
</comment>
<keyword evidence="8" id="KW-0418">Kinase</keyword>
<dbReference type="InterPro" id="IPR011009">
    <property type="entry name" value="Kinase-like_dom_sf"/>
</dbReference>
<dbReference type="Pfam" id="PF20302">
    <property type="entry name" value="HisK-N-like"/>
    <property type="match status" value="1"/>
</dbReference>
<dbReference type="EMBL" id="MKHE01000008">
    <property type="protein sequence ID" value="OWK12975.1"/>
    <property type="molecule type" value="Genomic_DNA"/>
</dbReference>
<comment type="catalytic activity">
    <reaction evidence="13">
        <text>L-seryl-[protein] + ATP = O-phospho-L-seryl-[protein] + ADP + H(+)</text>
        <dbReference type="Rhea" id="RHEA:17989"/>
        <dbReference type="Rhea" id="RHEA-COMP:9863"/>
        <dbReference type="Rhea" id="RHEA-COMP:11604"/>
        <dbReference type="ChEBI" id="CHEBI:15378"/>
        <dbReference type="ChEBI" id="CHEBI:29999"/>
        <dbReference type="ChEBI" id="CHEBI:30616"/>
        <dbReference type="ChEBI" id="CHEBI:83421"/>
        <dbReference type="ChEBI" id="CHEBI:456216"/>
        <dbReference type="EC" id="2.7.11.25"/>
    </reaction>
</comment>
<evidence type="ECO:0000256" key="6">
    <source>
        <dbReference type="ARBA" id="ARBA00022723"/>
    </source>
</evidence>
<dbReference type="InterPro" id="IPR013761">
    <property type="entry name" value="SAM/pointed_sf"/>
</dbReference>
<dbReference type="Pfam" id="PF20309">
    <property type="entry name" value="DRHyd-ASK"/>
    <property type="match status" value="1"/>
</dbReference>
<dbReference type="Pfam" id="PF13281">
    <property type="entry name" value="MAP3K_TRAF_bd"/>
    <property type="match status" value="2"/>
</dbReference>
<proteinExistence type="inferred from homology"/>
<dbReference type="GO" id="GO:0033554">
    <property type="term" value="P:cellular response to stress"/>
    <property type="evidence" value="ECO:0007669"/>
    <property type="project" value="TreeGrafter"/>
</dbReference>
<evidence type="ECO:0000256" key="9">
    <source>
        <dbReference type="ARBA" id="ARBA00022840"/>
    </source>
</evidence>
<keyword evidence="18" id="KW-1185">Reference proteome</keyword>
<dbReference type="InterPro" id="IPR025136">
    <property type="entry name" value="MAP3K_TRAF-bd"/>
</dbReference>
<dbReference type="InterPro" id="IPR000719">
    <property type="entry name" value="Prot_kinase_dom"/>
</dbReference>
<dbReference type="InterPro" id="IPR043969">
    <property type="entry name" value="MAP3K_PH"/>
</dbReference>